<keyword evidence="3" id="KW-1185">Reference proteome</keyword>
<evidence type="ECO:0000313" key="2">
    <source>
        <dbReference type="EMBL" id="KAJ7350828.1"/>
    </source>
</evidence>
<dbReference type="Proteomes" id="UP001218218">
    <property type="component" value="Unassembled WGS sequence"/>
</dbReference>
<feature type="region of interest" description="Disordered" evidence="1">
    <location>
        <begin position="486"/>
        <end position="529"/>
    </location>
</feature>
<accession>A0AAD7ETR4</accession>
<dbReference type="EMBL" id="JARIHO010000014">
    <property type="protein sequence ID" value="KAJ7350828.1"/>
    <property type="molecule type" value="Genomic_DNA"/>
</dbReference>
<name>A0AAD7ETR4_9AGAR</name>
<protein>
    <submittedName>
        <fullName evidence="2">Uncharacterized protein</fullName>
    </submittedName>
</protein>
<dbReference type="PANTHER" id="PTHR40788">
    <property type="entry name" value="CLR5 DOMAIN-CONTAINING PROTEIN-RELATED"/>
    <property type="match status" value="1"/>
</dbReference>
<proteinExistence type="predicted"/>
<reference evidence="2" key="1">
    <citation type="submission" date="2023-03" db="EMBL/GenBank/DDBJ databases">
        <title>Massive genome expansion in bonnet fungi (Mycena s.s.) driven by repeated elements and novel gene families across ecological guilds.</title>
        <authorList>
            <consortium name="Lawrence Berkeley National Laboratory"/>
            <person name="Harder C.B."/>
            <person name="Miyauchi S."/>
            <person name="Viragh M."/>
            <person name="Kuo A."/>
            <person name="Thoen E."/>
            <person name="Andreopoulos B."/>
            <person name="Lu D."/>
            <person name="Skrede I."/>
            <person name="Drula E."/>
            <person name="Henrissat B."/>
            <person name="Morin E."/>
            <person name="Kohler A."/>
            <person name="Barry K."/>
            <person name="LaButti K."/>
            <person name="Morin E."/>
            <person name="Salamov A."/>
            <person name="Lipzen A."/>
            <person name="Mereny Z."/>
            <person name="Hegedus B."/>
            <person name="Baldrian P."/>
            <person name="Stursova M."/>
            <person name="Weitz H."/>
            <person name="Taylor A."/>
            <person name="Grigoriev I.V."/>
            <person name="Nagy L.G."/>
            <person name="Martin F."/>
            <person name="Kauserud H."/>
        </authorList>
    </citation>
    <scope>NUCLEOTIDE SEQUENCE</scope>
    <source>
        <strain evidence="2">CBHHK002</strain>
    </source>
</reference>
<evidence type="ECO:0000256" key="1">
    <source>
        <dbReference type="SAM" id="MobiDB-lite"/>
    </source>
</evidence>
<gene>
    <name evidence="2" type="ORF">DFH08DRAFT_862470</name>
</gene>
<evidence type="ECO:0000313" key="3">
    <source>
        <dbReference type="Proteomes" id="UP001218218"/>
    </source>
</evidence>
<feature type="region of interest" description="Disordered" evidence="1">
    <location>
        <begin position="70"/>
        <end position="91"/>
    </location>
</feature>
<comment type="caution">
    <text evidence="2">The sequence shown here is derived from an EMBL/GenBank/DDBJ whole genome shotgun (WGS) entry which is preliminary data.</text>
</comment>
<sequence>MSSTISDEELANLPALRRRFYALEEAQMKTLATSVFRPEVLREFKSQGTDEVALLRLMLEMKVIQDVAATATASESERSRRAPKAPKLDTKGSLRNYLHNFSESIGVGAQLPPSSVELTSKLIDSQIQFYEDEIVAMRTDANYLWHKIFENQSHGPGTALFSYFVTLDKGPSPPKRITEFSLFYGRAFKAEVYHAYHFLSVWTWVRKVFEELKSLGYTTKTAERDIVKNPKIHNLILQIKGVCLAELCQDLSNYFRRALASSARYGRYFDIEWDGCTVYSQGRYLEDVTVTVKPDAFQEALPGLEASLLRLCNPETIWESPECFRIIDGYIRCPTVPKTYITTRISDILSEYAALTIFMDLLLRPFKAPSIQELYRKSPVSPPSVPRRPGWDPSWTGMKYGGDPICMLNFIPHMTKKLLSVEERDWVPKLWGAIDDAYLKNTSKSINDYWEVEVVVERPPQWHDNRDKTSSGIYVAPPVALPSERVQSTHSYLNSSSSPQSTVKQKSRGSTTGDAQPSGPPREILDGPALQHPVYELPRKTVKIINRLLCPRIDGAQEGKVTWKDVCKVFRSLNFTIDDSTPGSAVNFIPPSPKDRPITIHRPHPDLELNPLRIRQLGARLQRVYGWSEDWFKVSKVAE</sequence>
<dbReference type="PANTHER" id="PTHR40788:SF1">
    <property type="entry name" value="IPA PROTEIN"/>
    <property type="match status" value="1"/>
</dbReference>
<feature type="compositionally biased region" description="Basic and acidic residues" evidence="1">
    <location>
        <begin position="75"/>
        <end position="91"/>
    </location>
</feature>
<feature type="compositionally biased region" description="Polar residues" evidence="1">
    <location>
        <begin position="486"/>
        <end position="515"/>
    </location>
</feature>
<organism evidence="2 3">
    <name type="scientific">Mycena albidolilacea</name>
    <dbReference type="NCBI Taxonomy" id="1033008"/>
    <lineage>
        <taxon>Eukaryota</taxon>
        <taxon>Fungi</taxon>
        <taxon>Dikarya</taxon>
        <taxon>Basidiomycota</taxon>
        <taxon>Agaricomycotina</taxon>
        <taxon>Agaricomycetes</taxon>
        <taxon>Agaricomycetidae</taxon>
        <taxon>Agaricales</taxon>
        <taxon>Marasmiineae</taxon>
        <taxon>Mycenaceae</taxon>
        <taxon>Mycena</taxon>
    </lineage>
</organism>
<dbReference type="AlphaFoldDB" id="A0AAD7ETR4"/>